<dbReference type="KEGG" id="tpla:ElP_41770"/>
<keyword evidence="2" id="KW-0808">Transferase</keyword>
<dbReference type="InterPro" id="IPR001173">
    <property type="entry name" value="Glyco_trans_2-like"/>
</dbReference>
<organism evidence="2 3">
    <name type="scientific">Tautonia plasticadhaerens</name>
    <dbReference type="NCBI Taxonomy" id="2527974"/>
    <lineage>
        <taxon>Bacteria</taxon>
        <taxon>Pseudomonadati</taxon>
        <taxon>Planctomycetota</taxon>
        <taxon>Planctomycetia</taxon>
        <taxon>Isosphaerales</taxon>
        <taxon>Isosphaeraceae</taxon>
        <taxon>Tautonia</taxon>
    </lineage>
</organism>
<protein>
    <submittedName>
        <fullName evidence="2">Teichuronic acid biosynthesis glycosyltransferase TuaG</fullName>
        <ecNumber evidence="2">2.4.-.-</ecNumber>
    </submittedName>
</protein>
<dbReference type="Proteomes" id="UP000317835">
    <property type="component" value="Chromosome"/>
</dbReference>
<dbReference type="EMBL" id="CP036426">
    <property type="protein sequence ID" value="QDV36258.1"/>
    <property type="molecule type" value="Genomic_DNA"/>
</dbReference>
<dbReference type="OrthoDB" id="9784574at2"/>
<dbReference type="InterPro" id="IPR050834">
    <property type="entry name" value="Glycosyltransf_2"/>
</dbReference>
<accession>A0A518H618</accession>
<dbReference type="Gene3D" id="3.90.550.10">
    <property type="entry name" value="Spore Coat Polysaccharide Biosynthesis Protein SpsA, Chain A"/>
    <property type="match status" value="1"/>
</dbReference>
<sequence length="344" mass="38731">MSPARDPSAVPPIEPVSEGLDRPFWSVMMPAYNAGDYLEQSLRSVLDQDPGPHRMQIAVVDDASAGVDRAEAIVRRLAPARVEFHRAAENLGLAGNWNRCIGLARGHWVHLLHQDDWILPGFYEQLGRAEAEAPGVGAAFCRQFFADRDGHWTALSHLEGRAAGVLESLLVRLSSFQPIQCPSIVVRRSTYEALGGFQGDLRYNLDWEMWCRIASRYPVWYEPSPLACYRQHEGSETAALMEAGAVVPDIRRAISIVRPYMPTELHPSIGLGKLDWVRHVMLREADRALTRGDYRSGLRHLRQAVACDPSGRWRHDIWSRRRWALKLIVRQSLGLDRPRAAPGP</sequence>
<proteinExistence type="predicted"/>
<evidence type="ECO:0000313" key="3">
    <source>
        <dbReference type="Proteomes" id="UP000317835"/>
    </source>
</evidence>
<reference evidence="2 3" key="1">
    <citation type="submission" date="2019-02" db="EMBL/GenBank/DDBJ databases">
        <title>Deep-cultivation of Planctomycetes and their phenomic and genomic characterization uncovers novel biology.</title>
        <authorList>
            <person name="Wiegand S."/>
            <person name="Jogler M."/>
            <person name="Boedeker C."/>
            <person name="Pinto D."/>
            <person name="Vollmers J."/>
            <person name="Rivas-Marin E."/>
            <person name="Kohn T."/>
            <person name="Peeters S.H."/>
            <person name="Heuer A."/>
            <person name="Rast P."/>
            <person name="Oberbeckmann S."/>
            <person name="Bunk B."/>
            <person name="Jeske O."/>
            <person name="Meyerdierks A."/>
            <person name="Storesund J.E."/>
            <person name="Kallscheuer N."/>
            <person name="Luecker S."/>
            <person name="Lage O.M."/>
            <person name="Pohl T."/>
            <person name="Merkel B.J."/>
            <person name="Hornburger P."/>
            <person name="Mueller R.-W."/>
            <person name="Bruemmer F."/>
            <person name="Labrenz M."/>
            <person name="Spormann A.M."/>
            <person name="Op den Camp H."/>
            <person name="Overmann J."/>
            <person name="Amann R."/>
            <person name="Jetten M.S.M."/>
            <person name="Mascher T."/>
            <person name="Medema M.H."/>
            <person name="Devos D.P."/>
            <person name="Kaster A.-K."/>
            <person name="Ovreas L."/>
            <person name="Rohde M."/>
            <person name="Galperin M.Y."/>
            <person name="Jogler C."/>
        </authorList>
    </citation>
    <scope>NUCLEOTIDE SEQUENCE [LARGE SCALE GENOMIC DNA]</scope>
    <source>
        <strain evidence="2 3">ElP</strain>
    </source>
</reference>
<evidence type="ECO:0000259" key="1">
    <source>
        <dbReference type="Pfam" id="PF00535"/>
    </source>
</evidence>
<keyword evidence="2" id="KW-0328">Glycosyltransferase</keyword>
<gene>
    <name evidence="2" type="primary">tuaG</name>
    <name evidence="2" type="ORF">ElP_41770</name>
</gene>
<name>A0A518H618_9BACT</name>
<dbReference type="GO" id="GO:0016757">
    <property type="term" value="F:glycosyltransferase activity"/>
    <property type="evidence" value="ECO:0007669"/>
    <property type="project" value="UniProtKB-KW"/>
</dbReference>
<dbReference type="InterPro" id="IPR029044">
    <property type="entry name" value="Nucleotide-diphossugar_trans"/>
</dbReference>
<dbReference type="PANTHER" id="PTHR43685:SF2">
    <property type="entry name" value="GLYCOSYLTRANSFERASE 2-LIKE DOMAIN-CONTAINING PROTEIN"/>
    <property type="match status" value="1"/>
</dbReference>
<evidence type="ECO:0000313" key="2">
    <source>
        <dbReference type="EMBL" id="QDV36258.1"/>
    </source>
</evidence>
<dbReference type="RefSeq" id="WP_145272392.1">
    <property type="nucleotide sequence ID" value="NZ_CP036426.1"/>
</dbReference>
<dbReference type="Pfam" id="PF00535">
    <property type="entry name" value="Glycos_transf_2"/>
    <property type="match status" value="1"/>
</dbReference>
<dbReference type="EC" id="2.4.-.-" evidence="2"/>
<dbReference type="AlphaFoldDB" id="A0A518H618"/>
<dbReference type="PANTHER" id="PTHR43685">
    <property type="entry name" value="GLYCOSYLTRANSFERASE"/>
    <property type="match status" value="1"/>
</dbReference>
<feature type="domain" description="Glycosyltransferase 2-like" evidence="1">
    <location>
        <begin position="26"/>
        <end position="152"/>
    </location>
</feature>
<keyword evidence="3" id="KW-1185">Reference proteome</keyword>
<dbReference type="SUPFAM" id="SSF53448">
    <property type="entry name" value="Nucleotide-diphospho-sugar transferases"/>
    <property type="match status" value="1"/>
</dbReference>